<gene>
    <name evidence="2" type="ORF">RchiOBHm_Chr1g0349361</name>
</gene>
<accession>A0A2P6SFT6</accession>
<dbReference type="Gramene" id="PRQ57533">
    <property type="protein sequence ID" value="PRQ57533"/>
    <property type="gene ID" value="RchiOBHm_Chr1g0349361"/>
</dbReference>
<evidence type="ECO:0000256" key="1">
    <source>
        <dbReference type="SAM" id="MobiDB-lite"/>
    </source>
</evidence>
<comment type="caution">
    <text evidence="2">The sequence shown here is derived from an EMBL/GenBank/DDBJ whole genome shotgun (WGS) entry which is preliminary data.</text>
</comment>
<dbReference type="AlphaFoldDB" id="A0A2P6SFT6"/>
<evidence type="ECO:0000313" key="3">
    <source>
        <dbReference type="Proteomes" id="UP000238479"/>
    </source>
</evidence>
<name>A0A2P6SFT6_ROSCH</name>
<protein>
    <submittedName>
        <fullName evidence="2">Uncharacterized protein</fullName>
    </submittedName>
</protein>
<reference evidence="2 3" key="1">
    <citation type="journal article" date="2018" name="Nat. Genet.">
        <title>The Rosa genome provides new insights in the design of modern roses.</title>
        <authorList>
            <person name="Bendahmane M."/>
        </authorList>
    </citation>
    <scope>NUCLEOTIDE SEQUENCE [LARGE SCALE GENOMIC DNA]</scope>
    <source>
        <strain evidence="3">cv. Old Blush</strain>
    </source>
</reference>
<evidence type="ECO:0000313" key="2">
    <source>
        <dbReference type="EMBL" id="PRQ57533.1"/>
    </source>
</evidence>
<sequence length="61" mass="6601">MFNLESTKSPSFSLSLSFPSVLFSNRALSSPWPPSPSSSSPSYTPRGRSAWPDRTPPAPSM</sequence>
<keyword evidence="3" id="KW-1185">Reference proteome</keyword>
<dbReference type="EMBL" id="PDCK01000039">
    <property type="protein sequence ID" value="PRQ57533.1"/>
    <property type="molecule type" value="Genomic_DNA"/>
</dbReference>
<feature type="region of interest" description="Disordered" evidence="1">
    <location>
        <begin position="27"/>
        <end position="61"/>
    </location>
</feature>
<organism evidence="2 3">
    <name type="scientific">Rosa chinensis</name>
    <name type="common">China rose</name>
    <dbReference type="NCBI Taxonomy" id="74649"/>
    <lineage>
        <taxon>Eukaryota</taxon>
        <taxon>Viridiplantae</taxon>
        <taxon>Streptophyta</taxon>
        <taxon>Embryophyta</taxon>
        <taxon>Tracheophyta</taxon>
        <taxon>Spermatophyta</taxon>
        <taxon>Magnoliopsida</taxon>
        <taxon>eudicotyledons</taxon>
        <taxon>Gunneridae</taxon>
        <taxon>Pentapetalae</taxon>
        <taxon>rosids</taxon>
        <taxon>fabids</taxon>
        <taxon>Rosales</taxon>
        <taxon>Rosaceae</taxon>
        <taxon>Rosoideae</taxon>
        <taxon>Rosoideae incertae sedis</taxon>
        <taxon>Rosa</taxon>
    </lineage>
</organism>
<dbReference type="Proteomes" id="UP000238479">
    <property type="component" value="Chromosome 1"/>
</dbReference>
<proteinExistence type="predicted"/>